<protein>
    <submittedName>
        <fullName evidence="1">Uncharacterized protein</fullName>
    </submittedName>
</protein>
<dbReference type="Proteomes" id="UP000494245">
    <property type="component" value="Unassembled WGS sequence"/>
</dbReference>
<dbReference type="EMBL" id="BLTE01000004">
    <property type="protein sequence ID" value="GFK93310.1"/>
    <property type="molecule type" value="Genomic_DNA"/>
</dbReference>
<evidence type="ECO:0000313" key="1">
    <source>
        <dbReference type="EMBL" id="GFK93310.1"/>
    </source>
</evidence>
<comment type="caution">
    <text evidence="1">The sequence shown here is derived from an EMBL/GenBank/DDBJ whole genome shotgun (WGS) entry which is preliminary data.</text>
</comment>
<gene>
    <name evidence="1" type="ORF">NNJEOMEG_01141</name>
</gene>
<name>A0A6V8LQQ2_9BACT</name>
<evidence type="ECO:0000313" key="2">
    <source>
        <dbReference type="Proteomes" id="UP000494245"/>
    </source>
</evidence>
<dbReference type="AlphaFoldDB" id="A0A6V8LQQ2"/>
<accession>A0A6V8LQQ2</accession>
<organism evidence="1 2">
    <name type="scientific">Fundidesulfovibrio magnetotacticus</name>
    <dbReference type="NCBI Taxonomy" id="2730080"/>
    <lineage>
        <taxon>Bacteria</taxon>
        <taxon>Pseudomonadati</taxon>
        <taxon>Thermodesulfobacteriota</taxon>
        <taxon>Desulfovibrionia</taxon>
        <taxon>Desulfovibrionales</taxon>
        <taxon>Desulfovibrionaceae</taxon>
        <taxon>Fundidesulfovibrio</taxon>
    </lineage>
</organism>
<reference evidence="1 2" key="1">
    <citation type="submission" date="2020-04" db="EMBL/GenBank/DDBJ databases">
        <authorList>
            <consortium name="Desulfovibrio sp. FSS-1 genome sequencing consortium"/>
            <person name="Shimoshige H."/>
            <person name="Kobayashi H."/>
            <person name="Maekawa T."/>
        </authorList>
    </citation>
    <scope>NUCLEOTIDE SEQUENCE [LARGE SCALE GENOMIC DNA]</scope>
    <source>
        <strain evidence="1 2">SIID29052-01</strain>
    </source>
</reference>
<keyword evidence="2" id="KW-1185">Reference proteome</keyword>
<reference evidence="1 2" key="2">
    <citation type="submission" date="2020-05" db="EMBL/GenBank/DDBJ databases">
        <title>Draft genome sequence of Desulfovibrio sp. strainFSS-1.</title>
        <authorList>
            <person name="Shimoshige H."/>
            <person name="Kobayashi H."/>
            <person name="Maekawa T."/>
        </authorList>
    </citation>
    <scope>NUCLEOTIDE SEQUENCE [LARGE SCALE GENOMIC DNA]</scope>
    <source>
        <strain evidence="1 2">SIID29052-01</strain>
    </source>
</reference>
<proteinExistence type="predicted"/>
<sequence length="53" mass="5700">MLTPHTTKTVKAVDLPAVQVMEARCKTLAHKVTAAWHQRTAGSATLACVTRPT</sequence>